<dbReference type="OrthoDB" id="28755at2759"/>
<dbReference type="PANTHER" id="PTHR19432:SF35">
    <property type="entry name" value="SOLUTE CARRIER FAMILY 45 MEMBER 3 ISOFORM X1"/>
    <property type="match status" value="1"/>
</dbReference>
<evidence type="ECO:0000256" key="4">
    <source>
        <dbReference type="ARBA" id="ARBA00022989"/>
    </source>
</evidence>
<dbReference type="PANTHER" id="PTHR19432">
    <property type="entry name" value="SUGAR TRANSPORTER"/>
    <property type="match status" value="1"/>
</dbReference>
<dbReference type="SUPFAM" id="SSF103473">
    <property type="entry name" value="MFS general substrate transporter"/>
    <property type="match status" value="1"/>
</dbReference>
<feature type="transmembrane region" description="Helical" evidence="6">
    <location>
        <begin position="411"/>
        <end position="431"/>
    </location>
</feature>
<dbReference type="Pfam" id="PF03209">
    <property type="entry name" value="PUCC"/>
    <property type="match status" value="1"/>
</dbReference>
<keyword evidence="8" id="KW-1185">Reference proteome</keyword>
<dbReference type="AlphaFoldDB" id="A0A1L7XKE1"/>
<feature type="transmembrane region" description="Helical" evidence="6">
    <location>
        <begin position="118"/>
        <end position="137"/>
    </location>
</feature>
<gene>
    <name evidence="7" type="ORF">PAC_15409</name>
</gene>
<feature type="transmembrane region" description="Helical" evidence="6">
    <location>
        <begin position="437"/>
        <end position="457"/>
    </location>
</feature>
<sequence length="584" mass="62389">MDLDGDMDDGLDLIWGEPEPKIESPESLTLPTRSVGFLLLLTAGLGGQDWTNLKDRLQSIFALIFSNGSRKAHLSSLGLSKPVLALVWMAGPVAGMTLQPYFGICSDQCRSPWGRRRPFIACGTLVAVVSLIGLASAEKLSQVLVHLWASDSSHAEAAAGSLAAGVAVVFFVVLNVAVQPIQGGVRALLADICPRAQQPAVNAVAGIVVSASNIFSYALGFADLPRLGPLRALGGNSQFSILCVVTSATLVVSIALTCLTVRERNPMLDEDVLQKQLGAEEDSGDTVYATTLYLCTSFPRLPQQVQQVCKVQFFSWMGWFPFLFYMTTYIGDRYKSSMATASGRPSQTDQEVQARSTRIGSFGLLLFALVALVAGAILPLAHKHASCRDSRIVVPSGINVTIRRFGSIRCLWIMSHVLFACCMLATFFISSLQGVCILVGLSGISWAITIWAPYAIISTHVSHDGDDGGTYLHCSEPLVLHYSESEEEDDQQFQRRYGEKGDGNDETCERRPGIAFGLHNAAIAGPQIVAAAACSLIFWMLEGSSQDGIGWALRAGGLAALGAAVLARGIREEDSGLGPGRGSG</sequence>
<feature type="transmembrane region" description="Helical" evidence="6">
    <location>
        <begin position="520"/>
        <end position="539"/>
    </location>
</feature>
<feature type="transmembrane region" description="Helical" evidence="6">
    <location>
        <begin position="239"/>
        <end position="261"/>
    </location>
</feature>
<feature type="transmembrane region" description="Helical" evidence="6">
    <location>
        <begin position="157"/>
        <end position="178"/>
    </location>
</feature>
<keyword evidence="2" id="KW-0813">Transport</keyword>
<organism evidence="7 8">
    <name type="scientific">Phialocephala subalpina</name>
    <dbReference type="NCBI Taxonomy" id="576137"/>
    <lineage>
        <taxon>Eukaryota</taxon>
        <taxon>Fungi</taxon>
        <taxon>Dikarya</taxon>
        <taxon>Ascomycota</taxon>
        <taxon>Pezizomycotina</taxon>
        <taxon>Leotiomycetes</taxon>
        <taxon>Helotiales</taxon>
        <taxon>Mollisiaceae</taxon>
        <taxon>Phialocephala</taxon>
        <taxon>Phialocephala fortinii species complex</taxon>
    </lineage>
</organism>
<feature type="transmembrane region" description="Helical" evidence="6">
    <location>
        <begin position="359"/>
        <end position="381"/>
    </location>
</feature>
<reference evidence="7 8" key="1">
    <citation type="submission" date="2016-03" db="EMBL/GenBank/DDBJ databases">
        <authorList>
            <person name="Ploux O."/>
        </authorList>
    </citation>
    <scope>NUCLEOTIDE SEQUENCE [LARGE SCALE GENOMIC DNA]</scope>
    <source>
        <strain evidence="7 8">UAMH 11012</strain>
    </source>
</reference>
<keyword evidence="3 6" id="KW-0812">Transmembrane</keyword>
<evidence type="ECO:0000313" key="7">
    <source>
        <dbReference type="EMBL" id="CZR65509.1"/>
    </source>
</evidence>
<keyword evidence="5 6" id="KW-0472">Membrane</keyword>
<keyword evidence="4 6" id="KW-1133">Transmembrane helix</keyword>
<comment type="subcellular location">
    <subcellularLocation>
        <location evidence="1">Membrane</location>
        <topology evidence="1">Multi-pass membrane protein</topology>
    </subcellularLocation>
</comment>
<dbReference type="InterPro" id="IPR036259">
    <property type="entry name" value="MFS_trans_sf"/>
</dbReference>
<dbReference type="GO" id="GO:0008506">
    <property type="term" value="F:sucrose:proton symporter activity"/>
    <property type="evidence" value="ECO:0007669"/>
    <property type="project" value="TreeGrafter"/>
</dbReference>
<feature type="transmembrane region" description="Helical" evidence="6">
    <location>
        <begin position="551"/>
        <end position="570"/>
    </location>
</feature>
<feature type="transmembrane region" description="Helical" evidence="6">
    <location>
        <begin position="83"/>
        <end position="106"/>
    </location>
</feature>
<dbReference type="InterPro" id="IPR004896">
    <property type="entry name" value="PucC-rel"/>
</dbReference>
<name>A0A1L7XKE1_9HELO</name>
<protein>
    <recommendedName>
        <fullName evidence="9">Sucrose transporter SUT1D</fullName>
    </recommendedName>
</protein>
<evidence type="ECO:0000313" key="8">
    <source>
        <dbReference type="Proteomes" id="UP000184330"/>
    </source>
</evidence>
<evidence type="ECO:0000256" key="6">
    <source>
        <dbReference type="SAM" id="Phobius"/>
    </source>
</evidence>
<evidence type="ECO:0008006" key="9">
    <source>
        <dbReference type="Google" id="ProtNLM"/>
    </source>
</evidence>
<dbReference type="Gene3D" id="1.20.1250.20">
    <property type="entry name" value="MFS general substrate transporter like domains"/>
    <property type="match status" value="1"/>
</dbReference>
<dbReference type="GO" id="GO:0005886">
    <property type="term" value="C:plasma membrane"/>
    <property type="evidence" value="ECO:0007669"/>
    <property type="project" value="TreeGrafter"/>
</dbReference>
<feature type="transmembrane region" description="Helical" evidence="6">
    <location>
        <begin position="199"/>
        <end position="219"/>
    </location>
</feature>
<evidence type="ECO:0000256" key="3">
    <source>
        <dbReference type="ARBA" id="ARBA00022692"/>
    </source>
</evidence>
<dbReference type="Proteomes" id="UP000184330">
    <property type="component" value="Unassembled WGS sequence"/>
</dbReference>
<evidence type="ECO:0000256" key="1">
    <source>
        <dbReference type="ARBA" id="ARBA00004141"/>
    </source>
</evidence>
<proteinExistence type="predicted"/>
<dbReference type="EMBL" id="FJOG01000031">
    <property type="protein sequence ID" value="CZR65509.1"/>
    <property type="molecule type" value="Genomic_DNA"/>
</dbReference>
<accession>A0A1L7XKE1</accession>
<evidence type="ECO:0000256" key="2">
    <source>
        <dbReference type="ARBA" id="ARBA00022448"/>
    </source>
</evidence>
<feature type="transmembrane region" description="Helical" evidence="6">
    <location>
        <begin position="313"/>
        <end position="331"/>
    </location>
</feature>
<evidence type="ECO:0000256" key="5">
    <source>
        <dbReference type="ARBA" id="ARBA00023136"/>
    </source>
</evidence>